<evidence type="ECO:0000256" key="3">
    <source>
        <dbReference type="ARBA" id="ARBA00022898"/>
    </source>
</evidence>
<proteinExistence type="inferred from homology"/>
<dbReference type="EMBL" id="JABMIG020000005">
    <property type="protein sequence ID" value="KAL3804846.1"/>
    <property type="molecule type" value="Genomic_DNA"/>
</dbReference>
<evidence type="ECO:0000259" key="4">
    <source>
        <dbReference type="Pfam" id="PF00291"/>
    </source>
</evidence>
<evidence type="ECO:0000313" key="6">
    <source>
        <dbReference type="Proteomes" id="UP001516023"/>
    </source>
</evidence>
<evidence type="ECO:0000256" key="1">
    <source>
        <dbReference type="ARBA" id="ARBA00001933"/>
    </source>
</evidence>
<evidence type="ECO:0000256" key="2">
    <source>
        <dbReference type="ARBA" id="ARBA00008639"/>
    </source>
</evidence>
<comment type="caution">
    <text evidence="5">The sequence shown here is derived from an EMBL/GenBank/DDBJ whole genome shotgun (WGS) entry which is preliminary data.</text>
</comment>
<dbReference type="Proteomes" id="UP001516023">
    <property type="component" value="Unassembled WGS sequence"/>
</dbReference>
<evidence type="ECO:0000313" key="5">
    <source>
        <dbReference type="EMBL" id="KAL3804846.1"/>
    </source>
</evidence>
<dbReference type="InterPro" id="IPR027278">
    <property type="entry name" value="ACCD_DCysDesulf"/>
</dbReference>
<name>A0ABD3QZ36_9STRA</name>
<keyword evidence="3" id="KW-0663">Pyridoxal phosphate</keyword>
<dbReference type="PANTHER" id="PTHR43780:SF2">
    <property type="entry name" value="1-AMINOCYCLOPROPANE-1-CARBOXYLATE DEAMINASE-RELATED"/>
    <property type="match status" value="1"/>
</dbReference>
<keyword evidence="6" id="KW-1185">Reference proteome</keyword>
<reference evidence="5 6" key="1">
    <citation type="journal article" date="2020" name="G3 (Bethesda)">
        <title>Improved Reference Genome for Cyclotella cryptica CCMP332, a Model for Cell Wall Morphogenesis, Salinity Adaptation, and Lipid Production in Diatoms (Bacillariophyta).</title>
        <authorList>
            <person name="Roberts W.R."/>
            <person name="Downey K.M."/>
            <person name="Ruck E.C."/>
            <person name="Traller J.C."/>
            <person name="Alverson A.J."/>
        </authorList>
    </citation>
    <scope>NUCLEOTIDE SEQUENCE [LARGE SCALE GENOMIC DNA]</scope>
    <source>
        <strain evidence="5 6">CCMP332</strain>
    </source>
</reference>
<protein>
    <recommendedName>
        <fullName evidence="4">Tryptophan synthase beta chain-like PALP domain-containing protein</fullName>
    </recommendedName>
</protein>
<feature type="domain" description="Tryptophan synthase beta chain-like PALP" evidence="4">
    <location>
        <begin position="2"/>
        <end position="120"/>
    </location>
</feature>
<comment type="cofactor">
    <cofactor evidence="1">
        <name>pyridoxal 5'-phosphate</name>
        <dbReference type="ChEBI" id="CHEBI:597326"/>
    </cofactor>
</comment>
<dbReference type="SUPFAM" id="SSF53686">
    <property type="entry name" value="Tryptophan synthase beta subunit-like PLP-dependent enzymes"/>
    <property type="match status" value="1"/>
</dbReference>
<dbReference type="PANTHER" id="PTHR43780">
    <property type="entry name" value="1-AMINOCYCLOPROPANE-1-CARBOXYLATE DEAMINASE-RELATED"/>
    <property type="match status" value="1"/>
</dbReference>
<dbReference type="AlphaFoldDB" id="A0ABD3QZ36"/>
<comment type="similarity">
    <text evidence="2">Belongs to the ACC deaminase/D-cysteine desulfhydrase family.</text>
</comment>
<dbReference type="GO" id="GO:0016846">
    <property type="term" value="F:carbon-sulfur lyase activity"/>
    <property type="evidence" value="ECO:0007669"/>
    <property type="project" value="UniProtKB-ARBA"/>
</dbReference>
<dbReference type="InterPro" id="IPR036052">
    <property type="entry name" value="TrpB-like_PALP_sf"/>
</dbReference>
<accession>A0ABD3QZ36</accession>
<organism evidence="5 6">
    <name type="scientific">Cyclotella cryptica</name>
    <dbReference type="NCBI Taxonomy" id="29204"/>
    <lineage>
        <taxon>Eukaryota</taxon>
        <taxon>Sar</taxon>
        <taxon>Stramenopiles</taxon>
        <taxon>Ochrophyta</taxon>
        <taxon>Bacillariophyta</taxon>
        <taxon>Coscinodiscophyceae</taxon>
        <taxon>Thalassiosirophycidae</taxon>
        <taxon>Stephanodiscales</taxon>
        <taxon>Stephanodiscaceae</taxon>
        <taxon>Cyclotella</taxon>
    </lineage>
</organism>
<dbReference type="Gene3D" id="3.40.50.1100">
    <property type="match status" value="1"/>
</dbReference>
<sequence length="123" mass="12698">MDVGWIVIATGSTGTQAGLLAGLHAAGSEVKVMGISVRQPREKQIAAVHKLAVATAAQLTDEPLDVSKVYVDDGYVGEGYGLPTEGTIDAIKTLARTEGILLDPIYSAKGMAGMIGLAKQGIF</sequence>
<gene>
    <name evidence="5" type="ORF">HJC23_006618</name>
</gene>
<dbReference type="Pfam" id="PF00291">
    <property type="entry name" value="PALP"/>
    <property type="match status" value="1"/>
</dbReference>
<dbReference type="InterPro" id="IPR001926">
    <property type="entry name" value="TrpB-like_PALP"/>
</dbReference>